<organism evidence="17 18">
    <name type="scientific">Bombella favorum</name>
    <dbReference type="NCBI Taxonomy" id="2039164"/>
    <lineage>
        <taxon>Bacteria</taxon>
        <taxon>Pseudomonadati</taxon>
        <taxon>Pseudomonadota</taxon>
        <taxon>Alphaproteobacteria</taxon>
        <taxon>Acetobacterales</taxon>
        <taxon>Acetobacteraceae</taxon>
        <taxon>Bombella</taxon>
    </lineage>
</organism>
<evidence type="ECO:0000313" key="18">
    <source>
        <dbReference type="Proteomes" id="UP001516390"/>
    </source>
</evidence>
<evidence type="ECO:0000256" key="2">
    <source>
        <dbReference type="ARBA" id="ARBA00011471"/>
    </source>
</evidence>
<dbReference type="Pfam" id="PF01618">
    <property type="entry name" value="MotA_ExbB"/>
    <property type="match status" value="1"/>
</dbReference>
<keyword evidence="15" id="KW-0732">Signal</keyword>
<evidence type="ECO:0000256" key="4">
    <source>
        <dbReference type="ARBA" id="ARBA00022448"/>
    </source>
</evidence>
<keyword evidence="4 12" id="KW-0813">Transport</keyword>
<comment type="subunit">
    <text evidence="2">The accessory proteins ExbB and ExbD seem to form a complex with TonB.</text>
</comment>
<evidence type="ECO:0000256" key="14">
    <source>
        <dbReference type="SAM" id="Phobius"/>
    </source>
</evidence>
<comment type="caution">
    <text evidence="17">The sequence shown here is derived from an EMBL/GenBank/DDBJ whole genome shotgun (WGS) entry which is preliminary data.</text>
</comment>
<dbReference type="PANTHER" id="PTHR30625">
    <property type="entry name" value="PROTEIN TOLQ"/>
    <property type="match status" value="1"/>
</dbReference>
<dbReference type="PANTHER" id="PTHR30625:SF14">
    <property type="entry name" value="BIOPOLYMER TRANSPORT PROTEIN EXBB"/>
    <property type="match status" value="1"/>
</dbReference>
<feature type="transmembrane region" description="Helical" evidence="14">
    <location>
        <begin position="269"/>
        <end position="290"/>
    </location>
</feature>
<evidence type="ECO:0000256" key="12">
    <source>
        <dbReference type="RuleBase" id="RU004057"/>
    </source>
</evidence>
<evidence type="ECO:0000256" key="5">
    <source>
        <dbReference type="ARBA" id="ARBA00022475"/>
    </source>
</evidence>
<name>A0ABR5ZMP8_9PROT</name>
<gene>
    <name evidence="17" type="ORF">CPA57_04890</name>
</gene>
<feature type="compositionally biased region" description="Low complexity" evidence="13">
    <location>
        <begin position="45"/>
        <end position="90"/>
    </location>
</feature>
<evidence type="ECO:0000256" key="6">
    <source>
        <dbReference type="ARBA" id="ARBA00022519"/>
    </source>
</evidence>
<accession>A0ABR5ZMP8</accession>
<dbReference type="RefSeq" id="WP_182081666.1">
    <property type="nucleotide sequence ID" value="NZ_NWUS01000001.1"/>
</dbReference>
<feature type="region of interest" description="Disordered" evidence="13">
    <location>
        <begin position="45"/>
        <end position="99"/>
    </location>
</feature>
<evidence type="ECO:0000256" key="8">
    <source>
        <dbReference type="ARBA" id="ARBA00022927"/>
    </source>
</evidence>
<evidence type="ECO:0000256" key="11">
    <source>
        <dbReference type="ARBA" id="ARBA00024816"/>
    </source>
</evidence>
<evidence type="ECO:0000256" key="1">
    <source>
        <dbReference type="ARBA" id="ARBA00004429"/>
    </source>
</evidence>
<dbReference type="Proteomes" id="UP001516390">
    <property type="component" value="Unassembled WGS sequence"/>
</dbReference>
<keyword evidence="5" id="KW-1003">Cell membrane</keyword>
<evidence type="ECO:0000256" key="15">
    <source>
        <dbReference type="SAM" id="SignalP"/>
    </source>
</evidence>
<sequence length="340" mass="35554">MTRLFRLPVTVAAPKARAVYGTALALTLAAMPLASAALAQEATPAAPPAGTTMSAQPPVGTTPAAPPAGTTPAAPPAGTEGGTPVTATPVSDKPAEDAPKENPYGLGALWKNGDIIARGVLLIMAFMSLGTWIIMISKFIEQARLFRASKAVNQTFWTQKTIQEGAQTLKADSPFRYIAETGIVAARHHEGSMRDSIDLQSWTSMSIQRALETINTRLQGGLAFLGTVGSTSPFIGLFGTVWGIYHALTAIGIAGQASIDKVAGPVGESLIMTAIGLATAVPAVLGYNLLVRRNKGAMDRVRNFGSDLHSVLIGGYRHDATFTSDAKDNSPTTTTTNERI</sequence>
<feature type="transmembrane region" description="Helical" evidence="14">
    <location>
        <begin position="115"/>
        <end position="140"/>
    </location>
</feature>
<keyword evidence="8 12" id="KW-0653">Protein transport</keyword>
<evidence type="ECO:0000259" key="16">
    <source>
        <dbReference type="Pfam" id="PF01618"/>
    </source>
</evidence>
<evidence type="ECO:0000256" key="3">
    <source>
        <dbReference type="ARBA" id="ARBA00022093"/>
    </source>
</evidence>
<comment type="subcellular location">
    <subcellularLocation>
        <location evidence="1">Cell inner membrane</location>
        <topology evidence="1">Multi-pass membrane protein</topology>
    </subcellularLocation>
    <subcellularLocation>
        <location evidence="12">Membrane</location>
        <topology evidence="12">Multi-pass membrane protein</topology>
    </subcellularLocation>
</comment>
<dbReference type="InterPro" id="IPR050790">
    <property type="entry name" value="ExbB/TolQ_transport"/>
</dbReference>
<proteinExistence type="inferred from homology"/>
<evidence type="ECO:0000256" key="7">
    <source>
        <dbReference type="ARBA" id="ARBA00022692"/>
    </source>
</evidence>
<dbReference type="EMBL" id="NWUS01000001">
    <property type="protein sequence ID" value="MBA5725612.1"/>
    <property type="molecule type" value="Genomic_DNA"/>
</dbReference>
<keyword evidence="18" id="KW-1185">Reference proteome</keyword>
<feature type="chain" id="PRO_5045399646" description="Biopolymer transport protein ExbB" evidence="15">
    <location>
        <begin position="40"/>
        <end position="340"/>
    </location>
</feature>
<comment type="function">
    <text evidence="11">Involved in the TonB-dependent energy-dependent transport of various receptor-bound substrates. Protects ExbD from proteolytic degradation and functionally stabilizes TonB.</text>
</comment>
<dbReference type="InterPro" id="IPR002898">
    <property type="entry name" value="MotA_ExbB_proton_chnl"/>
</dbReference>
<comment type="similarity">
    <text evidence="12">Belongs to the exbB/tolQ family.</text>
</comment>
<reference evidence="17 18" key="1">
    <citation type="submission" date="2017-09" db="EMBL/GenBank/DDBJ databases">
        <authorList>
            <person name="Jakob F."/>
        </authorList>
    </citation>
    <scope>NUCLEOTIDE SEQUENCE [LARGE SCALE GENOMIC DNA]</scope>
    <source>
        <strain evidence="17 18">TMW 2.1880</strain>
    </source>
</reference>
<protein>
    <recommendedName>
        <fullName evidence="3">Biopolymer transport protein ExbB</fullName>
    </recommendedName>
</protein>
<feature type="domain" description="MotA/TolQ/ExbB proton channel" evidence="16">
    <location>
        <begin position="201"/>
        <end position="301"/>
    </location>
</feature>
<keyword evidence="6" id="KW-0997">Cell inner membrane</keyword>
<feature type="signal peptide" evidence="15">
    <location>
        <begin position="1"/>
        <end position="39"/>
    </location>
</feature>
<evidence type="ECO:0000256" key="13">
    <source>
        <dbReference type="SAM" id="MobiDB-lite"/>
    </source>
</evidence>
<evidence type="ECO:0000313" key="17">
    <source>
        <dbReference type="EMBL" id="MBA5725612.1"/>
    </source>
</evidence>
<evidence type="ECO:0000256" key="9">
    <source>
        <dbReference type="ARBA" id="ARBA00022989"/>
    </source>
</evidence>
<keyword evidence="7 14" id="KW-0812">Transmembrane</keyword>
<keyword evidence="10 14" id="KW-0472">Membrane</keyword>
<keyword evidence="9 14" id="KW-1133">Transmembrane helix</keyword>
<evidence type="ECO:0000256" key="10">
    <source>
        <dbReference type="ARBA" id="ARBA00023136"/>
    </source>
</evidence>